<keyword evidence="3" id="KW-1185">Reference proteome</keyword>
<gene>
    <name evidence="2" type="ORF">Pla123a_48270</name>
</gene>
<proteinExistence type="predicted"/>
<keyword evidence="1" id="KW-0812">Transmembrane</keyword>
<accession>A0A5C5XRP7</accession>
<sequence length="193" mass="21471">MLWPLVLPFQISAACLASLVVVLTAAAPRWRWKRGSTFLIATMLALFALVPSCTVVQLGIDALRFGRFDYADVSQIDDFRARRYLPDAAVDIEMHKHAQGYRARYSISEADFQSYLDGLWETYGSRSAVERGGYAGEESAADATTMQLAFGDLGWPTLESAVEFHSPTEPDGGGAVYYFDRQTGIAYQRTGYW</sequence>
<dbReference type="AlphaFoldDB" id="A0A5C5XRP7"/>
<name>A0A5C5XRP7_9BACT</name>
<dbReference type="Proteomes" id="UP000318478">
    <property type="component" value="Unassembled WGS sequence"/>
</dbReference>
<feature type="transmembrane region" description="Helical" evidence="1">
    <location>
        <begin position="38"/>
        <end position="60"/>
    </location>
</feature>
<evidence type="ECO:0000313" key="2">
    <source>
        <dbReference type="EMBL" id="TWT65916.1"/>
    </source>
</evidence>
<protein>
    <submittedName>
        <fullName evidence="2">Uncharacterized protein</fullName>
    </submittedName>
</protein>
<keyword evidence="1" id="KW-1133">Transmembrane helix</keyword>
<comment type="caution">
    <text evidence="2">The sequence shown here is derived from an EMBL/GenBank/DDBJ whole genome shotgun (WGS) entry which is preliminary data.</text>
</comment>
<reference evidence="2 3" key="1">
    <citation type="submission" date="2019-02" db="EMBL/GenBank/DDBJ databases">
        <title>Deep-cultivation of Planctomycetes and their phenomic and genomic characterization uncovers novel biology.</title>
        <authorList>
            <person name="Wiegand S."/>
            <person name="Jogler M."/>
            <person name="Boedeker C."/>
            <person name="Pinto D."/>
            <person name="Vollmers J."/>
            <person name="Rivas-Marin E."/>
            <person name="Kohn T."/>
            <person name="Peeters S.H."/>
            <person name="Heuer A."/>
            <person name="Rast P."/>
            <person name="Oberbeckmann S."/>
            <person name="Bunk B."/>
            <person name="Jeske O."/>
            <person name="Meyerdierks A."/>
            <person name="Storesund J.E."/>
            <person name="Kallscheuer N."/>
            <person name="Luecker S."/>
            <person name="Lage O.M."/>
            <person name="Pohl T."/>
            <person name="Merkel B.J."/>
            <person name="Hornburger P."/>
            <person name="Mueller R.-W."/>
            <person name="Bruemmer F."/>
            <person name="Labrenz M."/>
            <person name="Spormann A.M."/>
            <person name="Op Den Camp H."/>
            <person name="Overmann J."/>
            <person name="Amann R."/>
            <person name="Jetten M.S.M."/>
            <person name="Mascher T."/>
            <person name="Medema M.H."/>
            <person name="Devos D.P."/>
            <person name="Kaster A.-K."/>
            <person name="Ovreas L."/>
            <person name="Rohde M."/>
            <person name="Galperin M.Y."/>
            <person name="Jogler C."/>
        </authorList>
    </citation>
    <scope>NUCLEOTIDE SEQUENCE [LARGE SCALE GENOMIC DNA]</scope>
    <source>
        <strain evidence="2 3">Pla123a</strain>
    </source>
</reference>
<evidence type="ECO:0000313" key="3">
    <source>
        <dbReference type="Proteomes" id="UP000318478"/>
    </source>
</evidence>
<dbReference type="RefSeq" id="WP_231956621.1">
    <property type="nucleotide sequence ID" value="NZ_SJPO01000018.1"/>
</dbReference>
<dbReference type="EMBL" id="SJPO01000018">
    <property type="protein sequence ID" value="TWT65916.1"/>
    <property type="molecule type" value="Genomic_DNA"/>
</dbReference>
<feature type="transmembrane region" description="Helical" evidence="1">
    <location>
        <begin position="6"/>
        <end position="26"/>
    </location>
</feature>
<keyword evidence="1" id="KW-0472">Membrane</keyword>
<evidence type="ECO:0000256" key="1">
    <source>
        <dbReference type="SAM" id="Phobius"/>
    </source>
</evidence>
<organism evidence="2 3">
    <name type="scientific">Posidoniimonas polymericola</name>
    <dbReference type="NCBI Taxonomy" id="2528002"/>
    <lineage>
        <taxon>Bacteria</taxon>
        <taxon>Pseudomonadati</taxon>
        <taxon>Planctomycetota</taxon>
        <taxon>Planctomycetia</taxon>
        <taxon>Pirellulales</taxon>
        <taxon>Lacipirellulaceae</taxon>
        <taxon>Posidoniimonas</taxon>
    </lineage>
</organism>